<evidence type="ECO:0000256" key="4">
    <source>
        <dbReference type="ARBA" id="ARBA00023163"/>
    </source>
</evidence>
<evidence type="ECO:0000256" key="2">
    <source>
        <dbReference type="ARBA" id="ARBA00023015"/>
    </source>
</evidence>
<dbReference type="PANTHER" id="PTHR30346">
    <property type="entry name" value="TRANSCRIPTIONAL DUAL REGULATOR HCAR-RELATED"/>
    <property type="match status" value="1"/>
</dbReference>
<dbReference type="GO" id="GO:0003700">
    <property type="term" value="F:DNA-binding transcription factor activity"/>
    <property type="evidence" value="ECO:0007669"/>
    <property type="project" value="InterPro"/>
</dbReference>
<dbReference type="SUPFAM" id="SSF46785">
    <property type="entry name" value="Winged helix' DNA-binding domain"/>
    <property type="match status" value="1"/>
</dbReference>
<feature type="domain" description="HTH lysR-type" evidence="6">
    <location>
        <begin position="3"/>
        <end position="60"/>
    </location>
</feature>
<evidence type="ECO:0000259" key="6">
    <source>
        <dbReference type="PROSITE" id="PS50931"/>
    </source>
</evidence>
<reference evidence="7 8" key="1">
    <citation type="submission" date="2019-12" db="EMBL/GenBank/DDBJ databases">
        <title>WGS of CPCC 203550 I12A-02606.</title>
        <authorList>
            <person name="Jiang Z."/>
        </authorList>
    </citation>
    <scope>NUCLEOTIDE SEQUENCE [LARGE SCALE GENOMIC DNA]</scope>
    <source>
        <strain evidence="7 8">I12A-02606</strain>
    </source>
</reference>
<evidence type="ECO:0000256" key="3">
    <source>
        <dbReference type="ARBA" id="ARBA00023125"/>
    </source>
</evidence>
<keyword evidence="2" id="KW-0805">Transcription regulation</keyword>
<proteinExistence type="inferred from homology"/>
<name>A0A6P0GIB0_9ACTN</name>
<accession>A0A6P0GIB0</accession>
<dbReference type="InterPro" id="IPR000847">
    <property type="entry name" value="LysR_HTH_N"/>
</dbReference>
<dbReference type="Proteomes" id="UP000471126">
    <property type="component" value="Unassembled WGS sequence"/>
</dbReference>
<dbReference type="InterPro" id="IPR036388">
    <property type="entry name" value="WH-like_DNA-bd_sf"/>
</dbReference>
<dbReference type="InterPro" id="IPR005119">
    <property type="entry name" value="LysR_subst-bd"/>
</dbReference>
<dbReference type="Gene3D" id="1.10.10.10">
    <property type="entry name" value="Winged helix-like DNA-binding domain superfamily/Winged helix DNA-binding domain"/>
    <property type="match status" value="1"/>
</dbReference>
<sequence length="304" mass="32021">MDPEVRQLRALLAVVDTGTFTAAAAALHTTQASVSRTIAALERTLGTRVLHRTTRTVALTPAGTRVAAHARCVLEEVAALRRTAERARGELRIGYAWAALGRHTAAVQRAWADAHPGAALLFVQSNTPTAGLTEGLADVAVLRRPPGDPRLVTAEVGRERRYAVVAADDPLARRRSVRLADLAGRVLASDGATGTTTTDLWTAPHEPAAIRDVRGVDAWLTAIAAGQAAGVTTEATARQHPRPGIVYRPVRDAPWVPVGLAWWADSPPPGLADLVAMVRARLARDGSGDTNVPSRPGGGPILGR</sequence>
<dbReference type="InterPro" id="IPR036390">
    <property type="entry name" value="WH_DNA-bd_sf"/>
</dbReference>
<dbReference type="PANTHER" id="PTHR30346:SF0">
    <property type="entry name" value="HCA OPERON TRANSCRIPTIONAL ACTIVATOR HCAR"/>
    <property type="match status" value="1"/>
</dbReference>
<dbReference type="PRINTS" id="PR00039">
    <property type="entry name" value="HTHLYSR"/>
</dbReference>
<gene>
    <name evidence="7" type="ORF">GCU54_13355</name>
</gene>
<dbReference type="GO" id="GO:0003677">
    <property type="term" value="F:DNA binding"/>
    <property type="evidence" value="ECO:0007669"/>
    <property type="project" value="UniProtKB-KW"/>
</dbReference>
<keyword evidence="4" id="KW-0804">Transcription</keyword>
<evidence type="ECO:0000256" key="5">
    <source>
        <dbReference type="SAM" id="MobiDB-lite"/>
    </source>
</evidence>
<dbReference type="Gene3D" id="3.40.190.10">
    <property type="entry name" value="Periplasmic binding protein-like II"/>
    <property type="match status" value="2"/>
</dbReference>
<protein>
    <submittedName>
        <fullName evidence="7">LysR family transcriptional regulator</fullName>
    </submittedName>
</protein>
<dbReference type="RefSeq" id="WP_163477115.1">
    <property type="nucleotide sequence ID" value="NZ_JAAGWE010000020.1"/>
</dbReference>
<keyword evidence="3" id="KW-0238">DNA-binding</keyword>
<dbReference type="FunFam" id="1.10.10.10:FF:000001">
    <property type="entry name" value="LysR family transcriptional regulator"/>
    <property type="match status" value="1"/>
</dbReference>
<dbReference type="EMBL" id="JAAGWE010000020">
    <property type="protein sequence ID" value="NEM06994.1"/>
    <property type="molecule type" value="Genomic_DNA"/>
</dbReference>
<comment type="similarity">
    <text evidence="1">Belongs to the LysR transcriptional regulatory family.</text>
</comment>
<dbReference type="Pfam" id="PF00126">
    <property type="entry name" value="HTH_1"/>
    <property type="match status" value="1"/>
</dbReference>
<organism evidence="7 8">
    <name type="scientific">Geodermatophilus normandii</name>
    <dbReference type="NCBI Taxonomy" id="1137989"/>
    <lineage>
        <taxon>Bacteria</taxon>
        <taxon>Bacillati</taxon>
        <taxon>Actinomycetota</taxon>
        <taxon>Actinomycetes</taxon>
        <taxon>Geodermatophilales</taxon>
        <taxon>Geodermatophilaceae</taxon>
        <taxon>Geodermatophilus</taxon>
    </lineage>
</organism>
<evidence type="ECO:0000313" key="8">
    <source>
        <dbReference type="Proteomes" id="UP000471126"/>
    </source>
</evidence>
<evidence type="ECO:0000313" key="7">
    <source>
        <dbReference type="EMBL" id="NEM06994.1"/>
    </source>
</evidence>
<comment type="caution">
    <text evidence="7">The sequence shown here is derived from an EMBL/GenBank/DDBJ whole genome shotgun (WGS) entry which is preliminary data.</text>
</comment>
<dbReference type="GO" id="GO:0032993">
    <property type="term" value="C:protein-DNA complex"/>
    <property type="evidence" value="ECO:0007669"/>
    <property type="project" value="TreeGrafter"/>
</dbReference>
<dbReference type="AlphaFoldDB" id="A0A6P0GIB0"/>
<dbReference type="Pfam" id="PF03466">
    <property type="entry name" value="LysR_substrate"/>
    <property type="match status" value="1"/>
</dbReference>
<dbReference type="CDD" id="cd08414">
    <property type="entry name" value="PBP2_LTTR_aromatics_like"/>
    <property type="match status" value="1"/>
</dbReference>
<dbReference type="SUPFAM" id="SSF53850">
    <property type="entry name" value="Periplasmic binding protein-like II"/>
    <property type="match status" value="1"/>
</dbReference>
<evidence type="ECO:0000256" key="1">
    <source>
        <dbReference type="ARBA" id="ARBA00009437"/>
    </source>
</evidence>
<dbReference type="PROSITE" id="PS50931">
    <property type="entry name" value="HTH_LYSR"/>
    <property type="match status" value="1"/>
</dbReference>
<feature type="region of interest" description="Disordered" evidence="5">
    <location>
        <begin position="285"/>
        <end position="304"/>
    </location>
</feature>